<evidence type="ECO:0000313" key="2">
    <source>
        <dbReference type="Proteomes" id="UP000316621"/>
    </source>
</evidence>
<name>A0A4Y7IGD5_PAPSO</name>
<dbReference type="PANTHER" id="PTHR34380:SF1">
    <property type="entry name" value="OS01G0221300 PROTEIN"/>
    <property type="match status" value="1"/>
</dbReference>
<evidence type="ECO:0000313" key="1">
    <source>
        <dbReference type="EMBL" id="RZC47934.1"/>
    </source>
</evidence>
<proteinExistence type="predicted"/>
<dbReference type="EMBL" id="CM010715">
    <property type="protein sequence ID" value="RZC47934.1"/>
    <property type="molecule type" value="Genomic_DNA"/>
</dbReference>
<dbReference type="PANTHER" id="PTHR34380">
    <property type="entry name" value="BNAA03G12380D PROTEIN"/>
    <property type="match status" value="1"/>
</dbReference>
<dbReference type="Proteomes" id="UP000316621">
    <property type="component" value="Chromosome 1"/>
</dbReference>
<accession>A0A4Y7IGD5</accession>
<keyword evidence="2" id="KW-1185">Reference proteome</keyword>
<gene>
    <name evidence="1" type="ORF">C5167_040876</name>
</gene>
<sequence length="103" mass="11770">MKAVCALYRQHIAEAEISTNRLFYNYSDVFRATTLAKFLMNGACQGDLKKSAKELEKFDSKGVEDCKRLSRSYSKQLFSIYQNRKDPFFLPATMASHGDQTAK</sequence>
<protein>
    <submittedName>
        <fullName evidence="1">Uncharacterized protein</fullName>
    </submittedName>
</protein>
<dbReference type="OMA" id="FLMNGAC"/>
<dbReference type="Gramene" id="RZC47934">
    <property type="protein sequence ID" value="RZC47934"/>
    <property type="gene ID" value="C5167_040876"/>
</dbReference>
<organism evidence="1 2">
    <name type="scientific">Papaver somniferum</name>
    <name type="common">Opium poppy</name>
    <dbReference type="NCBI Taxonomy" id="3469"/>
    <lineage>
        <taxon>Eukaryota</taxon>
        <taxon>Viridiplantae</taxon>
        <taxon>Streptophyta</taxon>
        <taxon>Embryophyta</taxon>
        <taxon>Tracheophyta</taxon>
        <taxon>Spermatophyta</taxon>
        <taxon>Magnoliopsida</taxon>
        <taxon>Ranunculales</taxon>
        <taxon>Papaveraceae</taxon>
        <taxon>Papaveroideae</taxon>
        <taxon>Papaver</taxon>
    </lineage>
</organism>
<reference evidence="1 2" key="1">
    <citation type="journal article" date="2018" name="Science">
        <title>The opium poppy genome and morphinan production.</title>
        <authorList>
            <person name="Guo L."/>
            <person name="Winzer T."/>
            <person name="Yang X."/>
            <person name="Li Y."/>
            <person name="Ning Z."/>
            <person name="He Z."/>
            <person name="Teodor R."/>
            <person name="Lu Y."/>
            <person name="Bowser T.A."/>
            <person name="Graham I.A."/>
            <person name="Ye K."/>
        </authorList>
    </citation>
    <scope>NUCLEOTIDE SEQUENCE [LARGE SCALE GENOMIC DNA]</scope>
    <source>
        <strain evidence="2">cv. HN1</strain>
        <tissue evidence="1">Leaves</tissue>
    </source>
</reference>
<dbReference type="AlphaFoldDB" id="A0A4Y7IGD5"/>